<reference evidence="1" key="1">
    <citation type="submission" date="2023-08" db="EMBL/GenBank/DDBJ databases">
        <title>A de novo genome assembly of Solanum verrucosum Schlechtendal, a Mexican diploid species geographically isolated from the other diploid A-genome species in potato relatives.</title>
        <authorList>
            <person name="Hosaka K."/>
        </authorList>
    </citation>
    <scope>NUCLEOTIDE SEQUENCE</scope>
    <source>
        <tissue evidence="1">Young leaves</tissue>
    </source>
</reference>
<feature type="non-terminal residue" evidence="1">
    <location>
        <position position="1"/>
    </location>
</feature>
<protein>
    <submittedName>
        <fullName evidence="1">Uncharacterized protein</fullName>
    </submittedName>
</protein>
<dbReference type="Proteomes" id="UP001234989">
    <property type="component" value="Chromosome 10"/>
</dbReference>
<keyword evidence="2" id="KW-1185">Reference proteome</keyword>
<sequence length="46" mass="5253">TFLILTAQLLKGITHSYELRFPQTQRRWKDPSKSFVTISGSTPKSS</sequence>
<organism evidence="1 2">
    <name type="scientific">Solanum verrucosum</name>
    <dbReference type="NCBI Taxonomy" id="315347"/>
    <lineage>
        <taxon>Eukaryota</taxon>
        <taxon>Viridiplantae</taxon>
        <taxon>Streptophyta</taxon>
        <taxon>Embryophyta</taxon>
        <taxon>Tracheophyta</taxon>
        <taxon>Spermatophyta</taxon>
        <taxon>Magnoliopsida</taxon>
        <taxon>eudicotyledons</taxon>
        <taxon>Gunneridae</taxon>
        <taxon>Pentapetalae</taxon>
        <taxon>asterids</taxon>
        <taxon>lamiids</taxon>
        <taxon>Solanales</taxon>
        <taxon>Solanaceae</taxon>
        <taxon>Solanoideae</taxon>
        <taxon>Solaneae</taxon>
        <taxon>Solanum</taxon>
    </lineage>
</organism>
<dbReference type="AlphaFoldDB" id="A0AAF0URH7"/>
<proteinExistence type="predicted"/>
<name>A0AAF0URH7_SOLVR</name>
<evidence type="ECO:0000313" key="1">
    <source>
        <dbReference type="EMBL" id="WMV51012.1"/>
    </source>
</evidence>
<gene>
    <name evidence="1" type="ORF">MTR67_044397</name>
</gene>
<accession>A0AAF0URH7</accession>
<dbReference type="EMBL" id="CP133621">
    <property type="protein sequence ID" value="WMV51012.1"/>
    <property type="molecule type" value="Genomic_DNA"/>
</dbReference>
<evidence type="ECO:0000313" key="2">
    <source>
        <dbReference type="Proteomes" id="UP001234989"/>
    </source>
</evidence>